<dbReference type="PANTHER" id="PTHR33434:SF3">
    <property type="entry name" value="DEGV DOMAIN-CONTAINING PROTEIN YITS"/>
    <property type="match status" value="1"/>
</dbReference>
<dbReference type="AlphaFoldDB" id="A0A8J8SDI8"/>
<reference evidence="3 4" key="1">
    <citation type="submission" date="2020-07" db="EMBL/GenBank/DDBJ databases">
        <title>Vallitalea guaymasensis genome.</title>
        <authorList>
            <person name="Postec A."/>
        </authorList>
    </citation>
    <scope>NUCLEOTIDE SEQUENCE [LARGE SCALE GENOMIC DNA]</scope>
    <source>
        <strain evidence="3 4">Ra1766G1</strain>
    </source>
</reference>
<accession>A0A8J8SDI8</accession>
<evidence type="ECO:0000313" key="4">
    <source>
        <dbReference type="Proteomes" id="UP000677305"/>
    </source>
</evidence>
<dbReference type="SUPFAM" id="SSF82549">
    <property type="entry name" value="DAK1/DegV-like"/>
    <property type="match status" value="1"/>
</dbReference>
<dbReference type="RefSeq" id="WP_212690678.1">
    <property type="nucleotide sequence ID" value="NZ_CAJXUH010000001.1"/>
</dbReference>
<dbReference type="Gene3D" id="3.30.1180.10">
    <property type="match status" value="1"/>
</dbReference>
<dbReference type="Proteomes" id="UP000677305">
    <property type="component" value="Chromosome"/>
</dbReference>
<name>A0A8J8SDI8_9FIRM</name>
<dbReference type="PANTHER" id="PTHR33434">
    <property type="entry name" value="DEGV DOMAIN-CONTAINING PROTEIN DR_1986-RELATED"/>
    <property type="match status" value="1"/>
</dbReference>
<dbReference type="Pfam" id="PF02645">
    <property type="entry name" value="DegV"/>
    <property type="match status" value="1"/>
</dbReference>
<dbReference type="KEGG" id="vgu:HYG85_17040"/>
<dbReference type="NCBIfam" id="TIGR00762">
    <property type="entry name" value="DegV"/>
    <property type="match status" value="1"/>
</dbReference>
<proteinExistence type="predicted"/>
<organism evidence="3 4">
    <name type="scientific">Vallitalea guaymasensis</name>
    <dbReference type="NCBI Taxonomy" id="1185412"/>
    <lineage>
        <taxon>Bacteria</taxon>
        <taxon>Bacillati</taxon>
        <taxon>Bacillota</taxon>
        <taxon>Clostridia</taxon>
        <taxon>Lachnospirales</taxon>
        <taxon>Vallitaleaceae</taxon>
        <taxon>Vallitalea</taxon>
    </lineage>
</organism>
<sequence length="280" mass="31361">MKKIAILTDSACDLPDSIIEKYNIKLLPLRIIYHDREYRDRIEIKPQEVYDNIEKEVPKTSLPVPEDILSAFDSLADEGYTDAVVITISSNLSGTFNLIKMLAKDYERLNIKVYDSKTLGIFLGFIVKEAAAIANTQKSMEDVIDRAKEIRDKLKGCYVLKTLTYLRKGGRIGKVEGTVGELFNIKPIIGINDEGVYFTIAKVRGRRKSISKIKSMIMEEFKDKKYNIAIIHGGAEEEAKQLYNSIKNIGNIIEGHISQISPALGVHTGPGLIGYAAYEV</sequence>
<comment type="function">
    <text evidence="1">May bind long-chain fatty acids, such as palmitate, and may play a role in lipid transport or fatty acid metabolism.</text>
</comment>
<dbReference type="InterPro" id="IPR050270">
    <property type="entry name" value="DegV_domain_contain"/>
</dbReference>
<evidence type="ECO:0000313" key="3">
    <source>
        <dbReference type="EMBL" id="QUH30521.1"/>
    </source>
</evidence>
<dbReference type="GO" id="GO:0008289">
    <property type="term" value="F:lipid binding"/>
    <property type="evidence" value="ECO:0007669"/>
    <property type="project" value="UniProtKB-KW"/>
</dbReference>
<dbReference type="Gene3D" id="3.40.50.10170">
    <property type="match status" value="1"/>
</dbReference>
<dbReference type="InterPro" id="IPR003797">
    <property type="entry name" value="DegV"/>
</dbReference>
<dbReference type="InterPro" id="IPR043168">
    <property type="entry name" value="DegV_C"/>
</dbReference>
<protein>
    <submittedName>
        <fullName evidence="3">DegV family protein</fullName>
    </submittedName>
</protein>
<keyword evidence="4" id="KW-1185">Reference proteome</keyword>
<evidence type="ECO:0000256" key="1">
    <source>
        <dbReference type="ARBA" id="ARBA00003238"/>
    </source>
</evidence>
<dbReference type="PROSITE" id="PS51482">
    <property type="entry name" value="DEGV"/>
    <property type="match status" value="1"/>
</dbReference>
<gene>
    <name evidence="3" type="ORF">HYG85_17040</name>
</gene>
<evidence type="ECO:0000256" key="2">
    <source>
        <dbReference type="ARBA" id="ARBA00023121"/>
    </source>
</evidence>
<dbReference type="EMBL" id="CP058561">
    <property type="protein sequence ID" value="QUH30521.1"/>
    <property type="molecule type" value="Genomic_DNA"/>
</dbReference>
<keyword evidence="2" id="KW-0446">Lipid-binding</keyword>